<dbReference type="AlphaFoldDB" id="L1IXU9"/>
<keyword evidence="2" id="KW-0413">Isomerase</keyword>
<dbReference type="SUPFAM" id="SSF53254">
    <property type="entry name" value="Phosphoglycerate mutase-like"/>
    <property type="match status" value="1"/>
</dbReference>
<gene>
    <name evidence="4" type="ORF">GUITHDRAFT_112831</name>
</gene>
<organism evidence="4">
    <name type="scientific">Guillardia theta (strain CCMP2712)</name>
    <name type="common">Cryptophyte</name>
    <dbReference type="NCBI Taxonomy" id="905079"/>
    <lineage>
        <taxon>Eukaryota</taxon>
        <taxon>Cryptophyceae</taxon>
        <taxon>Pyrenomonadales</taxon>
        <taxon>Geminigeraceae</taxon>
        <taxon>Guillardia</taxon>
    </lineage>
</organism>
<evidence type="ECO:0000313" key="6">
    <source>
        <dbReference type="Proteomes" id="UP000011087"/>
    </source>
</evidence>
<dbReference type="PROSITE" id="PS00175">
    <property type="entry name" value="PG_MUTASE"/>
    <property type="match status" value="1"/>
</dbReference>
<dbReference type="GeneID" id="17297719"/>
<dbReference type="Pfam" id="PF00300">
    <property type="entry name" value="His_Phos_1"/>
    <property type="match status" value="1"/>
</dbReference>
<keyword evidence="1" id="KW-0324">Glycolysis</keyword>
<dbReference type="KEGG" id="gtt:GUITHDRAFT_112831"/>
<dbReference type="InterPro" id="IPR013078">
    <property type="entry name" value="His_Pase_superF_clade-1"/>
</dbReference>
<protein>
    <recommendedName>
        <fullName evidence="7">Phosphoglycerate mutase</fullName>
    </recommendedName>
</protein>
<feature type="region of interest" description="Disordered" evidence="3">
    <location>
        <begin position="50"/>
        <end position="78"/>
    </location>
</feature>
<reference evidence="4 6" key="1">
    <citation type="journal article" date="2012" name="Nature">
        <title>Algal genomes reveal evolutionary mosaicism and the fate of nucleomorphs.</title>
        <authorList>
            <consortium name="DOE Joint Genome Institute"/>
            <person name="Curtis B.A."/>
            <person name="Tanifuji G."/>
            <person name="Burki F."/>
            <person name="Gruber A."/>
            <person name="Irimia M."/>
            <person name="Maruyama S."/>
            <person name="Arias M.C."/>
            <person name="Ball S.G."/>
            <person name="Gile G.H."/>
            <person name="Hirakawa Y."/>
            <person name="Hopkins J.F."/>
            <person name="Kuo A."/>
            <person name="Rensing S.A."/>
            <person name="Schmutz J."/>
            <person name="Symeonidi A."/>
            <person name="Elias M."/>
            <person name="Eveleigh R.J."/>
            <person name="Herman E.K."/>
            <person name="Klute M.J."/>
            <person name="Nakayama T."/>
            <person name="Obornik M."/>
            <person name="Reyes-Prieto A."/>
            <person name="Armbrust E.V."/>
            <person name="Aves S.J."/>
            <person name="Beiko R.G."/>
            <person name="Coutinho P."/>
            <person name="Dacks J.B."/>
            <person name="Durnford D.G."/>
            <person name="Fast N.M."/>
            <person name="Green B.R."/>
            <person name="Grisdale C.J."/>
            <person name="Hempel F."/>
            <person name="Henrissat B."/>
            <person name="Hoppner M.P."/>
            <person name="Ishida K."/>
            <person name="Kim E."/>
            <person name="Koreny L."/>
            <person name="Kroth P.G."/>
            <person name="Liu Y."/>
            <person name="Malik S.B."/>
            <person name="Maier U.G."/>
            <person name="McRose D."/>
            <person name="Mock T."/>
            <person name="Neilson J.A."/>
            <person name="Onodera N.T."/>
            <person name="Poole A.M."/>
            <person name="Pritham E.J."/>
            <person name="Richards T.A."/>
            <person name="Rocap G."/>
            <person name="Roy S.W."/>
            <person name="Sarai C."/>
            <person name="Schaack S."/>
            <person name="Shirato S."/>
            <person name="Slamovits C.H."/>
            <person name="Spencer D.F."/>
            <person name="Suzuki S."/>
            <person name="Worden A.Z."/>
            <person name="Zauner S."/>
            <person name="Barry K."/>
            <person name="Bell C."/>
            <person name="Bharti A.K."/>
            <person name="Crow J.A."/>
            <person name="Grimwood J."/>
            <person name="Kramer R."/>
            <person name="Lindquist E."/>
            <person name="Lucas S."/>
            <person name="Salamov A."/>
            <person name="McFadden G.I."/>
            <person name="Lane C.E."/>
            <person name="Keeling P.J."/>
            <person name="Gray M.W."/>
            <person name="Grigoriev I.V."/>
            <person name="Archibald J.M."/>
        </authorList>
    </citation>
    <scope>NUCLEOTIDE SEQUENCE</scope>
    <source>
        <strain evidence="4 6">CCMP2712</strain>
    </source>
</reference>
<proteinExistence type="predicted"/>
<dbReference type="OMA" id="QTARMIS"/>
<dbReference type="RefSeq" id="XP_005828078.1">
    <property type="nucleotide sequence ID" value="XM_005828021.1"/>
</dbReference>
<dbReference type="PANTHER" id="PTHR48100">
    <property type="entry name" value="BROAD-SPECIFICITY PHOSPHATASE YOR283W-RELATED"/>
    <property type="match status" value="1"/>
</dbReference>
<dbReference type="Proteomes" id="UP000011087">
    <property type="component" value="Unassembled WGS sequence"/>
</dbReference>
<evidence type="ECO:0000313" key="5">
    <source>
        <dbReference type="EnsemblProtists" id="EKX41098"/>
    </source>
</evidence>
<dbReference type="EnsemblProtists" id="EKX41098">
    <property type="protein sequence ID" value="EKX41098"/>
    <property type="gene ID" value="GUITHDRAFT_112831"/>
</dbReference>
<dbReference type="EMBL" id="JH993026">
    <property type="protein sequence ID" value="EKX41098.1"/>
    <property type="molecule type" value="Genomic_DNA"/>
</dbReference>
<feature type="region of interest" description="Disordered" evidence="3">
    <location>
        <begin position="1"/>
        <end position="24"/>
    </location>
</feature>
<reference evidence="5" key="3">
    <citation type="submission" date="2016-03" db="UniProtKB">
        <authorList>
            <consortium name="EnsemblProtists"/>
        </authorList>
    </citation>
    <scope>IDENTIFICATION</scope>
</reference>
<reference evidence="6" key="2">
    <citation type="submission" date="2012-11" db="EMBL/GenBank/DDBJ databases">
        <authorList>
            <person name="Kuo A."/>
            <person name="Curtis B.A."/>
            <person name="Tanifuji G."/>
            <person name="Burki F."/>
            <person name="Gruber A."/>
            <person name="Irimia M."/>
            <person name="Maruyama S."/>
            <person name="Arias M.C."/>
            <person name="Ball S.G."/>
            <person name="Gile G.H."/>
            <person name="Hirakawa Y."/>
            <person name="Hopkins J.F."/>
            <person name="Rensing S.A."/>
            <person name="Schmutz J."/>
            <person name="Symeonidi A."/>
            <person name="Elias M."/>
            <person name="Eveleigh R.J."/>
            <person name="Herman E.K."/>
            <person name="Klute M.J."/>
            <person name="Nakayama T."/>
            <person name="Obornik M."/>
            <person name="Reyes-Prieto A."/>
            <person name="Armbrust E.V."/>
            <person name="Aves S.J."/>
            <person name="Beiko R.G."/>
            <person name="Coutinho P."/>
            <person name="Dacks J.B."/>
            <person name="Durnford D.G."/>
            <person name="Fast N.M."/>
            <person name="Green B.R."/>
            <person name="Grisdale C."/>
            <person name="Hempe F."/>
            <person name="Henrissat B."/>
            <person name="Hoppner M.P."/>
            <person name="Ishida K.-I."/>
            <person name="Kim E."/>
            <person name="Koreny L."/>
            <person name="Kroth P.G."/>
            <person name="Liu Y."/>
            <person name="Malik S.-B."/>
            <person name="Maier U.G."/>
            <person name="McRose D."/>
            <person name="Mock T."/>
            <person name="Neilson J.A."/>
            <person name="Onodera N.T."/>
            <person name="Poole A.M."/>
            <person name="Pritham E.J."/>
            <person name="Richards T.A."/>
            <person name="Rocap G."/>
            <person name="Roy S.W."/>
            <person name="Sarai C."/>
            <person name="Schaack S."/>
            <person name="Shirato S."/>
            <person name="Slamovits C.H."/>
            <person name="Spencer D.F."/>
            <person name="Suzuki S."/>
            <person name="Worden A.Z."/>
            <person name="Zauner S."/>
            <person name="Barry K."/>
            <person name="Bell C."/>
            <person name="Bharti A.K."/>
            <person name="Crow J.A."/>
            <person name="Grimwood J."/>
            <person name="Kramer R."/>
            <person name="Lindquist E."/>
            <person name="Lucas S."/>
            <person name="Salamov A."/>
            <person name="McFadden G.I."/>
            <person name="Lane C.E."/>
            <person name="Keeling P.J."/>
            <person name="Gray M.W."/>
            <person name="Grigoriev I.V."/>
            <person name="Archibald J.M."/>
        </authorList>
    </citation>
    <scope>NUCLEOTIDE SEQUENCE</scope>
    <source>
        <strain evidence="6">CCMP2712</strain>
    </source>
</reference>
<dbReference type="Gene3D" id="3.40.50.1240">
    <property type="entry name" value="Phosphoglycerate mutase-like"/>
    <property type="match status" value="1"/>
</dbReference>
<evidence type="ECO:0000256" key="3">
    <source>
        <dbReference type="SAM" id="MobiDB-lite"/>
    </source>
</evidence>
<evidence type="ECO:0000256" key="1">
    <source>
        <dbReference type="ARBA" id="ARBA00023152"/>
    </source>
</evidence>
<accession>L1IXU9</accession>
<dbReference type="InterPro" id="IPR050275">
    <property type="entry name" value="PGM_Phosphatase"/>
</dbReference>
<dbReference type="HOGENOM" id="CLU_096461_0_0_1"/>
<dbReference type="GO" id="GO:0005737">
    <property type="term" value="C:cytoplasm"/>
    <property type="evidence" value="ECO:0007669"/>
    <property type="project" value="TreeGrafter"/>
</dbReference>
<dbReference type="CDD" id="cd07067">
    <property type="entry name" value="HP_PGM_like"/>
    <property type="match status" value="1"/>
</dbReference>
<feature type="compositionally biased region" description="Basic and acidic residues" evidence="3">
    <location>
        <begin position="50"/>
        <end position="74"/>
    </location>
</feature>
<dbReference type="GO" id="GO:0016791">
    <property type="term" value="F:phosphatase activity"/>
    <property type="evidence" value="ECO:0007669"/>
    <property type="project" value="TreeGrafter"/>
</dbReference>
<dbReference type="PANTHER" id="PTHR48100:SF1">
    <property type="entry name" value="HISTIDINE PHOSPHATASE FAMILY PROTEIN-RELATED"/>
    <property type="match status" value="1"/>
</dbReference>
<dbReference type="SMART" id="SM00855">
    <property type="entry name" value="PGAM"/>
    <property type="match status" value="1"/>
</dbReference>
<keyword evidence="6" id="KW-1185">Reference proteome</keyword>
<dbReference type="PaxDb" id="55529-EKX41098"/>
<dbReference type="InterPro" id="IPR001345">
    <property type="entry name" value="PG/BPGM_mutase_AS"/>
</dbReference>
<evidence type="ECO:0000313" key="4">
    <source>
        <dbReference type="EMBL" id="EKX41098.1"/>
    </source>
</evidence>
<name>L1IXU9_GUITC</name>
<dbReference type="InterPro" id="IPR029033">
    <property type="entry name" value="His_PPase_superfam"/>
</dbReference>
<dbReference type="eggNOG" id="ENOG502SB7Z">
    <property type="taxonomic scope" value="Eukaryota"/>
</dbReference>
<sequence length="276" mass="30651">MASASSYAEPGVPRALRLSSSSSSPITPALRLILVRHGQSTNNVLMEELEGKRKSDSISLEEGRERWFSERSDDPPLSQRGEVEAEMLASRLYPELEGERVSLLCSPMKRALQTAKPLVDKFGGSCLVHPDFHESGGIYGRAVAGVCGPGKALTKQEIEEQFGYDTSLLPEGEWDRRAGREEESEVPKRARRAADWVLSLQLKEEAASRDPVMLIVMHADFIDHLIKALFILRGNLNEELLECFNLHTDNVSVTELRVPFGGGAVTLRYLNRLIHA</sequence>
<dbReference type="OrthoDB" id="414418at2759"/>
<evidence type="ECO:0000256" key="2">
    <source>
        <dbReference type="ARBA" id="ARBA00023235"/>
    </source>
</evidence>
<evidence type="ECO:0008006" key="7">
    <source>
        <dbReference type="Google" id="ProtNLM"/>
    </source>
</evidence>